<evidence type="ECO:0000313" key="2">
    <source>
        <dbReference type="Proteomes" id="UP000516862"/>
    </source>
</evidence>
<gene>
    <name evidence="1" type="ORF">IC796_02225</name>
</gene>
<dbReference type="AlphaFoldDB" id="A0A7H2PSH4"/>
<proteinExistence type="predicted"/>
<organism evidence="1 2">
    <name type="scientific">Acinetobacter seifertii</name>
    <dbReference type="NCBI Taxonomy" id="1530123"/>
    <lineage>
        <taxon>Bacteria</taxon>
        <taxon>Pseudomonadati</taxon>
        <taxon>Pseudomonadota</taxon>
        <taxon>Gammaproteobacteria</taxon>
        <taxon>Moraxellales</taxon>
        <taxon>Moraxellaceae</taxon>
        <taxon>Acinetobacter</taxon>
        <taxon>Acinetobacter calcoaceticus/baumannii complex</taxon>
    </lineage>
</organism>
<accession>A0A7H2PSH4</accession>
<dbReference type="RefSeq" id="WP_133482072.1">
    <property type="nucleotide sequence ID" value="NZ_BKEE01000008.1"/>
</dbReference>
<name>A0A7H2PSH4_9GAMM</name>
<dbReference type="EMBL" id="CP061561">
    <property type="protein sequence ID" value="QNX05807.1"/>
    <property type="molecule type" value="Genomic_DNA"/>
</dbReference>
<reference evidence="1 2" key="2">
    <citation type="submission" date="2020-09" db="EMBL/GenBank/DDBJ databases">
        <authorList>
            <person name="Chen F.-J."/>
            <person name="Lee Y.-T."/>
        </authorList>
    </citation>
    <scope>NUCLEOTIDE SEQUENCE [LARGE SCALE GENOMIC DNA]</scope>
    <source>
        <strain evidence="1 2">AS73</strain>
    </source>
</reference>
<evidence type="ECO:0000313" key="1">
    <source>
        <dbReference type="EMBL" id="QNX05807.1"/>
    </source>
</evidence>
<dbReference type="Proteomes" id="UP000516862">
    <property type="component" value="Chromosome"/>
</dbReference>
<reference evidence="2" key="1">
    <citation type="submission" date="2020-09" db="EMBL/GenBank/DDBJ databases">
        <title>Clinical and molecular characterization of Acinetobacter seifertii in Taiwan.</title>
        <authorList>
            <person name="Li L.-H."/>
            <person name="Yang Y.-S."/>
            <person name="Sun J.-R."/>
            <person name="Huang T.-W."/>
            <person name="Huang W.-C."/>
            <person name="Wang Y.-C."/>
            <person name="Kuo T.-H."/>
            <person name="Kuo S.-C."/>
            <person name="Chen T.-L."/>
        </authorList>
    </citation>
    <scope>NUCLEOTIDE SEQUENCE [LARGE SCALE GENOMIC DNA]</scope>
    <source>
        <strain evidence="2">AS73</strain>
    </source>
</reference>
<protein>
    <submittedName>
        <fullName evidence="1">Uncharacterized protein</fullName>
    </submittedName>
</protein>
<sequence>MKNITIVIALLTIFWTWIFPKYQIYNYEKEARDLLKNNFAQEMKQKLLSQPSQKIIKYDVLNHYPDIRIYHDFQIKAEEIPKLQEPEEFKINLCNQWNYLTSFDSQKREAFLNVLEKDKVTFHITVKDKFGQEVFYIKQRISECPNFFKIRNAKQGEVIEEPKPVTFLPQAAPAVRTSSDAAQY</sequence>